<dbReference type="Gene3D" id="3.40.50.720">
    <property type="entry name" value="NAD(P)-binding Rossmann-like Domain"/>
    <property type="match status" value="1"/>
</dbReference>
<protein>
    <submittedName>
        <fullName evidence="2">NAD(P)-dependent dehydrogenase (Short-subunit alcohol dehydrogenase family)</fullName>
    </submittedName>
</protein>
<dbReference type="EMBL" id="JACHOA010000006">
    <property type="protein sequence ID" value="MBB4615049.1"/>
    <property type="molecule type" value="Genomic_DNA"/>
</dbReference>
<dbReference type="Proteomes" id="UP000538566">
    <property type="component" value="Unassembled WGS sequence"/>
</dbReference>
<dbReference type="CDD" id="cd05233">
    <property type="entry name" value="SDR_c"/>
    <property type="match status" value="1"/>
</dbReference>
<dbReference type="InterPro" id="IPR020904">
    <property type="entry name" value="Sc_DH/Rdtase_CS"/>
</dbReference>
<proteinExistence type="inferred from homology"/>
<dbReference type="RefSeq" id="WP_144908018.1">
    <property type="nucleotide sequence ID" value="NZ_JACHOA010000006.1"/>
</dbReference>
<dbReference type="GO" id="GO:0016616">
    <property type="term" value="F:oxidoreductase activity, acting on the CH-OH group of donors, NAD or NADP as acceptor"/>
    <property type="evidence" value="ECO:0007669"/>
    <property type="project" value="TreeGrafter"/>
</dbReference>
<evidence type="ECO:0000313" key="3">
    <source>
        <dbReference type="Proteomes" id="UP000538566"/>
    </source>
</evidence>
<evidence type="ECO:0000256" key="1">
    <source>
        <dbReference type="ARBA" id="ARBA00006484"/>
    </source>
</evidence>
<keyword evidence="3" id="KW-1185">Reference proteome</keyword>
<dbReference type="PRINTS" id="PR00080">
    <property type="entry name" value="SDRFAMILY"/>
</dbReference>
<dbReference type="PROSITE" id="PS00061">
    <property type="entry name" value="ADH_SHORT"/>
    <property type="match status" value="1"/>
</dbReference>
<gene>
    <name evidence="2" type="ORF">GGR37_003339</name>
</gene>
<name>A0A7W7EVG4_9SPHN</name>
<sequence>MEDLASIFGLNGKVALVTGAADGIGREIAKLFHLAGATVIGADINAAKLASLPDELPGAHIVTYDQGDPDSIANLFEQVDLVGPIDVLINCAAVYPFRKFEDVDSGFLDKMLAINLRGPFQCVQHAVGRMKVGGRGGSIVNISSVNSMRACIFDNVHYGVGKAGVNNLTVSIALEYAEHNIRVNSVLPGGVATTHAAAESDGYPLRGPFTQAGRIPLTGAAGKPEDIARACLFLSSDASRYITGQIIAVDGGFLIS</sequence>
<accession>A0A7W7EVG4</accession>
<dbReference type="PANTHER" id="PTHR42760">
    <property type="entry name" value="SHORT-CHAIN DEHYDROGENASES/REDUCTASES FAMILY MEMBER"/>
    <property type="match status" value="1"/>
</dbReference>
<dbReference type="OrthoDB" id="7500984at2"/>
<comment type="similarity">
    <text evidence="1">Belongs to the short-chain dehydrogenases/reductases (SDR) family.</text>
</comment>
<dbReference type="FunFam" id="3.40.50.720:FF:000084">
    <property type="entry name" value="Short-chain dehydrogenase reductase"/>
    <property type="match status" value="1"/>
</dbReference>
<comment type="caution">
    <text evidence="2">The sequence shown here is derived from an EMBL/GenBank/DDBJ whole genome shotgun (WGS) entry which is preliminary data.</text>
</comment>
<dbReference type="Pfam" id="PF13561">
    <property type="entry name" value="adh_short_C2"/>
    <property type="match status" value="1"/>
</dbReference>
<dbReference type="PANTHER" id="PTHR42760:SF123">
    <property type="entry name" value="OXIDOREDUCTASE"/>
    <property type="match status" value="1"/>
</dbReference>
<organism evidence="2 3">
    <name type="scientific">Novosphingobium taihuense</name>
    <dbReference type="NCBI Taxonomy" id="260085"/>
    <lineage>
        <taxon>Bacteria</taxon>
        <taxon>Pseudomonadati</taxon>
        <taxon>Pseudomonadota</taxon>
        <taxon>Alphaproteobacteria</taxon>
        <taxon>Sphingomonadales</taxon>
        <taxon>Sphingomonadaceae</taxon>
        <taxon>Novosphingobium</taxon>
    </lineage>
</organism>
<dbReference type="SUPFAM" id="SSF51735">
    <property type="entry name" value="NAD(P)-binding Rossmann-fold domains"/>
    <property type="match status" value="1"/>
</dbReference>
<reference evidence="2 3" key="1">
    <citation type="submission" date="2020-08" db="EMBL/GenBank/DDBJ databases">
        <title>Genomic Encyclopedia of Type Strains, Phase IV (KMG-IV): sequencing the most valuable type-strain genomes for metagenomic binning, comparative biology and taxonomic classification.</title>
        <authorList>
            <person name="Goeker M."/>
        </authorList>
    </citation>
    <scope>NUCLEOTIDE SEQUENCE [LARGE SCALE GENOMIC DNA]</scope>
    <source>
        <strain evidence="2 3">DSM 17507</strain>
    </source>
</reference>
<dbReference type="InterPro" id="IPR036291">
    <property type="entry name" value="NAD(P)-bd_dom_sf"/>
</dbReference>
<dbReference type="InterPro" id="IPR002347">
    <property type="entry name" value="SDR_fam"/>
</dbReference>
<dbReference type="GO" id="GO:0030497">
    <property type="term" value="P:fatty acid elongation"/>
    <property type="evidence" value="ECO:0007669"/>
    <property type="project" value="TreeGrafter"/>
</dbReference>
<dbReference type="PRINTS" id="PR00081">
    <property type="entry name" value="GDHRDH"/>
</dbReference>
<dbReference type="AlphaFoldDB" id="A0A7W7EVG4"/>
<evidence type="ECO:0000313" key="2">
    <source>
        <dbReference type="EMBL" id="MBB4615049.1"/>
    </source>
</evidence>